<gene>
    <name evidence="1" type="ORF">A0H81_13158</name>
</gene>
<organism evidence="1 2">
    <name type="scientific">Grifola frondosa</name>
    <name type="common">Maitake</name>
    <name type="synonym">Polyporus frondosus</name>
    <dbReference type="NCBI Taxonomy" id="5627"/>
    <lineage>
        <taxon>Eukaryota</taxon>
        <taxon>Fungi</taxon>
        <taxon>Dikarya</taxon>
        <taxon>Basidiomycota</taxon>
        <taxon>Agaricomycotina</taxon>
        <taxon>Agaricomycetes</taxon>
        <taxon>Polyporales</taxon>
        <taxon>Grifolaceae</taxon>
        <taxon>Grifola</taxon>
    </lineage>
</organism>
<keyword evidence="2" id="KW-1185">Reference proteome</keyword>
<reference evidence="1 2" key="1">
    <citation type="submission" date="2016-03" db="EMBL/GenBank/DDBJ databases">
        <title>Whole genome sequencing of Grifola frondosa 9006-11.</title>
        <authorList>
            <person name="Min B."/>
            <person name="Park H."/>
            <person name="Kim J.-G."/>
            <person name="Cho H."/>
            <person name="Oh Y.-L."/>
            <person name="Kong W.-S."/>
            <person name="Choi I.-G."/>
        </authorList>
    </citation>
    <scope>NUCLEOTIDE SEQUENCE [LARGE SCALE GENOMIC DNA]</scope>
    <source>
        <strain evidence="1 2">9006-11</strain>
    </source>
</reference>
<evidence type="ECO:0000313" key="1">
    <source>
        <dbReference type="EMBL" id="OBZ66713.1"/>
    </source>
</evidence>
<proteinExistence type="predicted"/>
<dbReference type="EMBL" id="LUGG01000027">
    <property type="protein sequence ID" value="OBZ66713.1"/>
    <property type="molecule type" value="Genomic_DNA"/>
</dbReference>
<name>A0A1C7LPR2_GRIFR</name>
<evidence type="ECO:0000313" key="2">
    <source>
        <dbReference type="Proteomes" id="UP000092993"/>
    </source>
</evidence>
<comment type="caution">
    <text evidence="1">The sequence shown here is derived from an EMBL/GenBank/DDBJ whole genome shotgun (WGS) entry which is preliminary data.</text>
</comment>
<protein>
    <submittedName>
        <fullName evidence="1">Uncharacterized protein</fullName>
    </submittedName>
</protein>
<sequence>MDVQWNIVDGQSLAMSSMPIFQGELPNPQSDLRASVSYDQAPSLHQLPNQEQDYSLAAAVRHDASYSISQTSYSFGLTNPY</sequence>
<dbReference type="Proteomes" id="UP000092993">
    <property type="component" value="Unassembled WGS sequence"/>
</dbReference>
<accession>A0A1C7LPR2</accession>
<dbReference type="AlphaFoldDB" id="A0A1C7LPR2"/>